<evidence type="ECO:0000256" key="4">
    <source>
        <dbReference type="ARBA" id="ARBA00013078"/>
    </source>
</evidence>
<dbReference type="PANTHER" id="PTHR43434">
    <property type="entry name" value="PHOSPHOGLYCOLATE PHOSPHATASE"/>
    <property type="match status" value="1"/>
</dbReference>
<gene>
    <name evidence="5" type="ORF">ACFQPS_02570</name>
</gene>
<evidence type="ECO:0000256" key="3">
    <source>
        <dbReference type="ARBA" id="ARBA00006171"/>
    </source>
</evidence>
<dbReference type="InterPro" id="IPR023214">
    <property type="entry name" value="HAD_sf"/>
</dbReference>
<comment type="caution">
    <text evidence="5">The sequence shown here is derived from an EMBL/GenBank/DDBJ whole genome shotgun (WGS) entry which is preliminary data.</text>
</comment>
<keyword evidence="5" id="KW-0378">Hydrolase</keyword>
<sequence>MDDAIADASVSAPLPPQRLPRAVLFDWDNTLVTNWRCVHAAINAALERFGHQPWTLEESYGRVRHSLRDSFPVIFGDDWMAARDVFYAHFQEHHLDYLEPLPGAAELLELLSGAGIYLGVVSNKTGSFLRAEADSLGWTRHFGKLVGATDAAADKPSVAPVEMALAPGGIVAGPDVWFVGDADIDMECAHRSGCLPILVGCTPDVAAGLGRFPPAVRLDGCSAISALVQQMHDTISLDGALRTS</sequence>
<dbReference type="PANTHER" id="PTHR43434:SF1">
    <property type="entry name" value="PHOSPHOGLYCOLATE PHOSPHATASE"/>
    <property type="match status" value="1"/>
</dbReference>
<comment type="similarity">
    <text evidence="3">Belongs to the HAD-like hydrolase superfamily. CbbY/CbbZ/Gph/YieH family.</text>
</comment>
<evidence type="ECO:0000256" key="2">
    <source>
        <dbReference type="ARBA" id="ARBA00004818"/>
    </source>
</evidence>
<dbReference type="InterPro" id="IPR036412">
    <property type="entry name" value="HAD-like_sf"/>
</dbReference>
<evidence type="ECO:0000313" key="5">
    <source>
        <dbReference type="EMBL" id="MFC7332033.1"/>
    </source>
</evidence>
<dbReference type="GO" id="GO:0016787">
    <property type="term" value="F:hydrolase activity"/>
    <property type="evidence" value="ECO:0007669"/>
    <property type="project" value="UniProtKB-KW"/>
</dbReference>
<dbReference type="Proteomes" id="UP001596456">
    <property type="component" value="Unassembled WGS sequence"/>
</dbReference>
<dbReference type="EMBL" id="JBHTCM010000004">
    <property type="protein sequence ID" value="MFC7332033.1"/>
    <property type="molecule type" value="Genomic_DNA"/>
</dbReference>
<dbReference type="SFLD" id="SFLDS00003">
    <property type="entry name" value="Haloacid_Dehalogenase"/>
    <property type="match status" value="1"/>
</dbReference>
<dbReference type="InterPro" id="IPR050155">
    <property type="entry name" value="HAD-like_hydrolase_sf"/>
</dbReference>
<evidence type="ECO:0000313" key="6">
    <source>
        <dbReference type="Proteomes" id="UP001596456"/>
    </source>
</evidence>
<keyword evidence="6" id="KW-1185">Reference proteome</keyword>
<reference evidence="6" key="1">
    <citation type="journal article" date="2019" name="Int. J. Syst. Evol. Microbiol.">
        <title>The Global Catalogue of Microorganisms (GCM) 10K type strain sequencing project: providing services to taxonomists for standard genome sequencing and annotation.</title>
        <authorList>
            <consortium name="The Broad Institute Genomics Platform"/>
            <consortium name="The Broad Institute Genome Sequencing Center for Infectious Disease"/>
            <person name="Wu L."/>
            <person name="Ma J."/>
        </authorList>
    </citation>
    <scope>NUCLEOTIDE SEQUENCE [LARGE SCALE GENOMIC DNA]</scope>
    <source>
        <strain evidence="6">CGMCC 1.16275</strain>
    </source>
</reference>
<dbReference type="SUPFAM" id="SSF56784">
    <property type="entry name" value="HAD-like"/>
    <property type="match status" value="1"/>
</dbReference>
<dbReference type="Gene3D" id="1.10.150.730">
    <property type="match status" value="1"/>
</dbReference>
<accession>A0ABW2KRN3</accession>
<organism evidence="5 6">
    <name type="scientific">Rhodocista pekingensis</name>
    <dbReference type="NCBI Taxonomy" id="201185"/>
    <lineage>
        <taxon>Bacteria</taxon>
        <taxon>Pseudomonadati</taxon>
        <taxon>Pseudomonadota</taxon>
        <taxon>Alphaproteobacteria</taxon>
        <taxon>Rhodospirillales</taxon>
        <taxon>Azospirillaceae</taxon>
        <taxon>Rhodocista</taxon>
    </lineage>
</organism>
<protein>
    <recommendedName>
        <fullName evidence="4">phosphoglycolate phosphatase</fullName>
        <ecNumber evidence="4">3.1.3.18</ecNumber>
    </recommendedName>
</protein>
<dbReference type="Gene3D" id="3.40.50.1000">
    <property type="entry name" value="HAD superfamily/HAD-like"/>
    <property type="match status" value="1"/>
</dbReference>
<dbReference type="EC" id="3.1.3.18" evidence="4"/>
<proteinExistence type="inferred from homology"/>
<dbReference type="RefSeq" id="WP_377356183.1">
    <property type="nucleotide sequence ID" value="NZ_JBHTCM010000004.1"/>
</dbReference>
<name>A0ABW2KRN3_9PROT</name>
<comment type="catalytic activity">
    <reaction evidence="1">
        <text>2-phosphoglycolate + H2O = glycolate + phosphate</text>
        <dbReference type="Rhea" id="RHEA:14369"/>
        <dbReference type="ChEBI" id="CHEBI:15377"/>
        <dbReference type="ChEBI" id="CHEBI:29805"/>
        <dbReference type="ChEBI" id="CHEBI:43474"/>
        <dbReference type="ChEBI" id="CHEBI:58033"/>
        <dbReference type="EC" id="3.1.3.18"/>
    </reaction>
</comment>
<evidence type="ECO:0000256" key="1">
    <source>
        <dbReference type="ARBA" id="ARBA00000830"/>
    </source>
</evidence>
<dbReference type="SFLD" id="SFLDG01129">
    <property type="entry name" value="C1.5:_HAD__Beta-PGM__Phosphata"/>
    <property type="match status" value="1"/>
</dbReference>
<comment type="pathway">
    <text evidence="2">Organic acid metabolism; glycolate biosynthesis; glycolate from 2-phosphoglycolate: step 1/1.</text>
</comment>
<dbReference type="Pfam" id="PF13419">
    <property type="entry name" value="HAD_2"/>
    <property type="match status" value="1"/>
</dbReference>
<dbReference type="InterPro" id="IPR041492">
    <property type="entry name" value="HAD_2"/>
</dbReference>